<sequence length="213" mass="23672">MLLPGSLPIDARQIDYGDNSHSYDNTLPKSTVTSLIIGVGTFAVTSLLVVCSLRMYLRRRLRLRQAQNGRGGSGRDMRDRMREYPDGEGNGGEGRKPEIWEVEMKYEDEIMQPLTLCDPTYIRAQLVQPGISKSVSIFVAFPAPSSSEPDKLPEIVLGTTTFNQSTSSSTISRYSENEKTLSRNTSEEGDHVMKSTDTEKGQTKVVVKALEYV</sequence>
<keyword evidence="2" id="KW-1133">Transmembrane helix</keyword>
<keyword evidence="2" id="KW-0812">Transmembrane</keyword>
<accession>A0ABR3BV22</accession>
<feature type="region of interest" description="Disordered" evidence="1">
    <location>
        <begin position="165"/>
        <end position="200"/>
    </location>
</feature>
<comment type="caution">
    <text evidence="3">The sequence shown here is derived from an EMBL/GenBank/DDBJ whole genome shotgun (WGS) entry which is preliminary data.</text>
</comment>
<evidence type="ECO:0000313" key="4">
    <source>
        <dbReference type="Proteomes" id="UP000054399"/>
    </source>
</evidence>
<feature type="region of interest" description="Disordered" evidence="1">
    <location>
        <begin position="67"/>
        <end position="96"/>
    </location>
</feature>
<keyword evidence="2" id="KW-0472">Membrane</keyword>
<reference evidence="3" key="2">
    <citation type="submission" date="2024-01" db="EMBL/GenBank/DDBJ databases">
        <title>Comparative genomics of Cryptococcus and Kwoniella reveals pathogenesis evolution and contrasting modes of karyotype evolution via chromosome fusion or intercentromeric recombination.</title>
        <authorList>
            <person name="Coelho M.A."/>
            <person name="David-Palma M."/>
            <person name="Shea T."/>
            <person name="Bowers K."/>
            <person name="Mcginley-Smith S."/>
            <person name="Mohammad A.W."/>
            <person name="Gnirke A."/>
            <person name="Yurkov A.M."/>
            <person name="Nowrousian M."/>
            <person name="Sun S."/>
            <person name="Cuomo C.A."/>
            <person name="Heitman J."/>
        </authorList>
    </citation>
    <scope>NUCLEOTIDE SEQUENCE</scope>
    <source>
        <strain evidence="3">IND107</strain>
    </source>
</reference>
<feature type="transmembrane region" description="Helical" evidence="2">
    <location>
        <begin position="35"/>
        <end position="57"/>
    </location>
</feature>
<dbReference type="EMBL" id="ATAM02000004">
    <property type="protein sequence ID" value="KAL0250779.1"/>
    <property type="molecule type" value="Genomic_DNA"/>
</dbReference>
<proteinExistence type="predicted"/>
<dbReference type="Proteomes" id="UP000054399">
    <property type="component" value="Unassembled WGS sequence"/>
</dbReference>
<dbReference type="RefSeq" id="XP_066614966.1">
    <property type="nucleotide sequence ID" value="XM_066757497.1"/>
</dbReference>
<feature type="compositionally biased region" description="Basic and acidic residues" evidence="1">
    <location>
        <begin position="175"/>
        <end position="200"/>
    </location>
</feature>
<name>A0ABR3BV22_9TREE</name>
<dbReference type="GeneID" id="91989851"/>
<keyword evidence="4" id="KW-1185">Reference proteome</keyword>
<organism evidence="3 4">
    <name type="scientific">Cryptococcus tetragattii IND107</name>
    <dbReference type="NCBI Taxonomy" id="1296105"/>
    <lineage>
        <taxon>Eukaryota</taxon>
        <taxon>Fungi</taxon>
        <taxon>Dikarya</taxon>
        <taxon>Basidiomycota</taxon>
        <taxon>Agaricomycotina</taxon>
        <taxon>Tremellomycetes</taxon>
        <taxon>Tremellales</taxon>
        <taxon>Cryptococcaceae</taxon>
        <taxon>Cryptococcus</taxon>
        <taxon>Cryptococcus gattii species complex</taxon>
    </lineage>
</organism>
<feature type="compositionally biased region" description="Basic and acidic residues" evidence="1">
    <location>
        <begin position="73"/>
        <end position="85"/>
    </location>
</feature>
<gene>
    <name evidence="3" type="ORF">I308_102995</name>
</gene>
<evidence type="ECO:0000256" key="1">
    <source>
        <dbReference type="SAM" id="MobiDB-lite"/>
    </source>
</evidence>
<evidence type="ECO:0000313" key="3">
    <source>
        <dbReference type="EMBL" id="KAL0250779.1"/>
    </source>
</evidence>
<protein>
    <submittedName>
        <fullName evidence="3">Uncharacterized protein</fullName>
    </submittedName>
</protein>
<reference evidence="3" key="1">
    <citation type="submission" date="2015-01" db="EMBL/GenBank/DDBJ databases">
        <authorList>
            <consortium name="The Broad Institute Genomics Platform"/>
            <person name="Cuomo C."/>
            <person name="Litvintseva A."/>
            <person name="Chen Y."/>
            <person name="Heitman J."/>
            <person name="Sun S."/>
            <person name="Springer D."/>
            <person name="Dromer F."/>
            <person name="Young S."/>
            <person name="Zeng Q."/>
            <person name="Gargeya S."/>
            <person name="Abouelleil A."/>
            <person name="Alvarado L."/>
            <person name="Chapman S.B."/>
            <person name="Gainer-Dewar J."/>
            <person name="Goldberg J."/>
            <person name="Griggs A."/>
            <person name="Gujja S."/>
            <person name="Hansen M."/>
            <person name="Howarth C."/>
            <person name="Imamovic A."/>
            <person name="Larimer J."/>
            <person name="Murphy C."/>
            <person name="Naylor J."/>
            <person name="Pearson M."/>
            <person name="Priest M."/>
            <person name="Roberts A."/>
            <person name="Saif S."/>
            <person name="Shea T."/>
            <person name="Sykes S."/>
            <person name="Wortman J."/>
            <person name="Nusbaum C."/>
            <person name="Birren B."/>
        </authorList>
    </citation>
    <scope>NUCLEOTIDE SEQUENCE</scope>
    <source>
        <strain evidence="3">IND107</strain>
    </source>
</reference>
<evidence type="ECO:0000256" key="2">
    <source>
        <dbReference type="SAM" id="Phobius"/>
    </source>
</evidence>